<sequence length="87" mass="10579">MILEWPTPTVTEDFYKNDCQWREITEETYDWFLECVPPLRQNGSYFLNGEPYTHLRNGEGVYLGCKEESGRYYCRLMTVKQYDERKF</sequence>
<geneLocation type="plasmid" evidence="1 2">
    <name>pANSO36C</name>
</geneLocation>
<keyword evidence="2" id="KW-1185">Reference proteome</keyword>
<gene>
    <name evidence="1" type="ORF">ANSO36C_67700</name>
</gene>
<reference evidence="1" key="1">
    <citation type="submission" date="2022-04" db="EMBL/GenBank/DDBJ databases">
        <title>Complete genome sequence of a cyanobacterium, Nostoc sp. SO-36, isolated in Antarctica.</title>
        <authorList>
            <person name="Kanesaki Y."/>
            <person name="Effendi D."/>
            <person name="Sakamoto T."/>
            <person name="Ohtani S."/>
            <person name="Awai K."/>
        </authorList>
    </citation>
    <scope>NUCLEOTIDE SEQUENCE</scope>
    <source>
        <strain evidence="1">SO-36</strain>
        <plasmid evidence="1">pANSO36C</plasmid>
    </source>
</reference>
<dbReference type="Proteomes" id="UP001055453">
    <property type="component" value="Plasmid pANSO36C"/>
</dbReference>
<accession>A0ABM7ZCE6</accession>
<organism evidence="1 2">
    <name type="scientific">Nostoc cf. commune SO-36</name>
    <dbReference type="NCBI Taxonomy" id="449208"/>
    <lineage>
        <taxon>Bacteria</taxon>
        <taxon>Bacillati</taxon>
        <taxon>Cyanobacteriota</taxon>
        <taxon>Cyanophyceae</taxon>
        <taxon>Nostocales</taxon>
        <taxon>Nostocaceae</taxon>
        <taxon>Nostoc</taxon>
    </lineage>
</organism>
<evidence type="ECO:0000313" key="2">
    <source>
        <dbReference type="Proteomes" id="UP001055453"/>
    </source>
</evidence>
<proteinExistence type="predicted"/>
<name>A0ABM7ZCE6_NOSCO</name>
<keyword evidence="1" id="KW-0614">Plasmid</keyword>
<evidence type="ECO:0008006" key="3">
    <source>
        <dbReference type="Google" id="ProtNLM"/>
    </source>
</evidence>
<dbReference type="RefSeq" id="WP_251961011.1">
    <property type="nucleotide sequence ID" value="NZ_AP025735.1"/>
</dbReference>
<evidence type="ECO:0000313" key="1">
    <source>
        <dbReference type="EMBL" id="BDI20968.1"/>
    </source>
</evidence>
<dbReference type="EMBL" id="AP025735">
    <property type="protein sequence ID" value="BDI20968.1"/>
    <property type="molecule type" value="Genomic_DNA"/>
</dbReference>
<protein>
    <recommendedName>
        <fullName evidence="3">Ig-like domain-containing protein</fullName>
    </recommendedName>
</protein>